<keyword evidence="4 8" id="KW-0812">Transmembrane</keyword>
<dbReference type="OrthoDB" id="9766690at2"/>
<gene>
    <name evidence="9" type="ORF">FKG94_16300</name>
</gene>
<comment type="subcellular location">
    <subcellularLocation>
        <location evidence="1">Cell membrane</location>
        <topology evidence="1">Multi-pass membrane protein</topology>
    </subcellularLocation>
</comment>
<evidence type="ECO:0000313" key="9">
    <source>
        <dbReference type="EMBL" id="TQV74169.1"/>
    </source>
</evidence>
<dbReference type="GO" id="GO:0005886">
    <property type="term" value="C:plasma membrane"/>
    <property type="evidence" value="ECO:0007669"/>
    <property type="project" value="UniProtKB-SubCell"/>
</dbReference>
<dbReference type="PANTHER" id="PTHR42865">
    <property type="entry name" value="PROTON/GLUTAMATE-ASPARTATE SYMPORTER"/>
    <property type="match status" value="1"/>
</dbReference>
<evidence type="ECO:0000256" key="6">
    <source>
        <dbReference type="ARBA" id="ARBA00022989"/>
    </source>
</evidence>
<feature type="transmembrane region" description="Helical" evidence="8">
    <location>
        <begin position="178"/>
        <end position="196"/>
    </location>
</feature>
<feature type="transmembrane region" description="Helical" evidence="8">
    <location>
        <begin position="104"/>
        <end position="126"/>
    </location>
</feature>
<dbReference type="InterPro" id="IPR036458">
    <property type="entry name" value="Na:dicarbo_symporter_sf"/>
</dbReference>
<accession>A0A545TAC3</accession>
<feature type="transmembrane region" description="Helical" evidence="8">
    <location>
        <begin position="21"/>
        <end position="41"/>
    </location>
</feature>
<keyword evidence="10" id="KW-1185">Reference proteome</keyword>
<organism evidence="9 10">
    <name type="scientific">Exilibacterium tricleocarpae</name>
    <dbReference type="NCBI Taxonomy" id="2591008"/>
    <lineage>
        <taxon>Bacteria</taxon>
        <taxon>Pseudomonadati</taxon>
        <taxon>Pseudomonadota</taxon>
        <taxon>Gammaproteobacteria</taxon>
        <taxon>Cellvibrionales</taxon>
        <taxon>Cellvibrionaceae</taxon>
        <taxon>Exilibacterium</taxon>
    </lineage>
</organism>
<sequence>MNGINDHFRMKIEDISILIRTRLWAQIVAAMIGGLALGLILSPEGGALLPAATVLNIAAWLKLPGSIFLNLIQMVVIPLVISSIVLGVCGSGDTDYLKRAGLRILPYFVTTTTVAVTIGILLALVIEPGNYIDGSLITAVSAEEIVIPTTEIASQPLPERVANLIPTNLTEAMTTRDMLQIVIYAIIAGVAIAVVPRKRVQPVVNLLEAVQEIALKIIGWAMMLAPYAVFGLLADITIRTGIEIILGMSVYVGTVLLGLLILLGFYLFIVRTLAKRSLTDFLINIRDVQLLAFSTSSSAAVMPLSMRAASERLRVKPAISKFVIPLGATVNMDGTALYQVVAALFLTQVYGVELTTAQLILLTITTVGASIGSPSTPGVGIVILATILQDIGIPASGIALIIGVDRILDMCRTTVNVSGDLTACTVMDRWLAEPVVARAESREPEKTG</sequence>
<feature type="transmembrane region" description="Helical" evidence="8">
    <location>
        <begin position="379"/>
        <end position="402"/>
    </location>
</feature>
<keyword evidence="6 8" id="KW-1133">Transmembrane helix</keyword>
<dbReference type="InterPro" id="IPR001991">
    <property type="entry name" value="Na-dicarboxylate_symporter"/>
</dbReference>
<dbReference type="RefSeq" id="WP_142905392.1">
    <property type="nucleotide sequence ID" value="NZ_ML660096.1"/>
</dbReference>
<dbReference type="PRINTS" id="PR00173">
    <property type="entry name" value="EDTRNSPORT"/>
</dbReference>
<evidence type="ECO:0000256" key="8">
    <source>
        <dbReference type="SAM" id="Phobius"/>
    </source>
</evidence>
<keyword evidence="2" id="KW-0813">Transport</keyword>
<proteinExistence type="predicted"/>
<evidence type="ECO:0000256" key="1">
    <source>
        <dbReference type="ARBA" id="ARBA00004651"/>
    </source>
</evidence>
<evidence type="ECO:0000256" key="5">
    <source>
        <dbReference type="ARBA" id="ARBA00022847"/>
    </source>
</evidence>
<dbReference type="Proteomes" id="UP000319732">
    <property type="component" value="Unassembled WGS sequence"/>
</dbReference>
<comment type="caution">
    <text evidence="9">The sequence shown here is derived from an EMBL/GenBank/DDBJ whole genome shotgun (WGS) entry which is preliminary data.</text>
</comment>
<evidence type="ECO:0000256" key="2">
    <source>
        <dbReference type="ARBA" id="ARBA00022448"/>
    </source>
</evidence>
<dbReference type="InterPro" id="IPR018107">
    <property type="entry name" value="Na-dicarboxylate_symporter_CS"/>
</dbReference>
<feature type="transmembrane region" description="Helical" evidence="8">
    <location>
        <begin position="71"/>
        <end position="92"/>
    </location>
</feature>
<evidence type="ECO:0000256" key="7">
    <source>
        <dbReference type="ARBA" id="ARBA00023136"/>
    </source>
</evidence>
<feature type="transmembrane region" description="Helical" evidence="8">
    <location>
        <begin position="217"/>
        <end position="238"/>
    </location>
</feature>
<dbReference type="PROSITE" id="PS00713">
    <property type="entry name" value="NA_DICARBOXYL_SYMP_1"/>
    <property type="match status" value="1"/>
</dbReference>
<feature type="transmembrane region" description="Helical" evidence="8">
    <location>
        <begin position="244"/>
        <end position="269"/>
    </location>
</feature>
<name>A0A545TAC3_9GAMM</name>
<dbReference type="GO" id="GO:0006835">
    <property type="term" value="P:dicarboxylic acid transport"/>
    <property type="evidence" value="ECO:0007669"/>
    <property type="project" value="TreeGrafter"/>
</dbReference>
<dbReference type="Pfam" id="PF00375">
    <property type="entry name" value="SDF"/>
    <property type="match status" value="1"/>
</dbReference>
<evidence type="ECO:0000256" key="3">
    <source>
        <dbReference type="ARBA" id="ARBA00022475"/>
    </source>
</evidence>
<dbReference type="Gene3D" id="1.10.3860.10">
    <property type="entry name" value="Sodium:dicarboxylate symporter"/>
    <property type="match status" value="1"/>
</dbReference>
<dbReference type="AlphaFoldDB" id="A0A545TAC3"/>
<evidence type="ECO:0000256" key="4">
    <source>
        <dbReference type="ARBA" id="ARBA00022692"/>
    </source>
</evidence>
<dbReference type="PANTHER" id="PTHR42865:SF7">
    <property type="entry name" value="PROTON_GLUTAMATE-ASPARTATE SYMPORTER"/>
    <property type="match status" value="1"/>
</dbReference>
<keyword evidence="3" id="KW-1003">Cell membrane</keyword>
<evidence type="ECO:0000313" key="10">
    <source>
        <dbReference type="Proteomes" id="UP000319732"/>
    </source>
</evidence>
<dbReference type="GO" id="GO:0015293">
    <property type="term" value="F:symporter activity"/>
    <property type="evidence" value="ECO:0007669"/>
    <property type="project" value="UniProtKB-KW"/>
</dbReference>
<dbReference type="SUPFAM" id="SSF118215">
    <property type="entry name" value="Proton glutamate symport protein"/>
    <property type="match status" value="1"/>
</dbReference>
<keyword evidence="7 8" id="KW-0472">Membrane</keyword>
<dbReference type="EMBL" id="VHSG01000017">
    <property type="protein sequence ID" value="TQV74169.1"/>
    <property type="molecule type" value="Genomic_DNA"/>
</dbReference>
<protein>
    <submittedName>
        <fullName evidence="9">Dicarboxylate/amino acid:cation symporter</fullName>
    </submittedName>
</protein>
<keyword evidence="5" id="KW-0769">Symport</keyword>
<reference evidence="9 10" key="1">
    <citation type="submission" date="2019-06" db="EMBL/GenBank/DDBJ databases">
        <title>Whole genome sequence for Cellvibrionaceae sp. R142.</title>
        <authorList>
            <person name="Wang G."/>
        </authorList>
    </citation>
    <scope>NUCLEOTIDE SEQUENCE [LARGE SCALE GENOMIC DNA]</scope>
    <source>
        <strain evidence="9 10">R142</strain>
    </source>
</reference>